<sequence length="240" mass="25145">MDYHLIACSGARTYNVLGVPQNNGGEVPQIDQGYLDTNTTLVTISIGGNDARFGDIIQKCLLSFGAGNCGDKTFETAVPGIINELVRPDIVKTLMTIHSKAPSAKIVLMGYPPLISDSGSCLRVGIGTAQLGLSADSANWLNDTAGTLAAAMQGAVDDVNEQDVLAWFSNPANSFAGKGVCGNPEQVHGIVKTLTTSDNPALDWSLLNKYGLSAQSFHPKVGGARLYANSLERTMAGMGL</sequence>
<dbReference type="GO" id="GO:0016787">
    <property type="term" value="F:hydrolase activity"/>
    <property type="evidence" value="ECO:0007669"/>
    <property type="project" value="UniProtKB-KW"/>
</dbReference>
<dbReference type="Gene3D" id="3.40.50.1110">
    <property type="entry name" value="SGNH hydrolase"/>
    <property type="match status" value="1"/>
</dbReference>
<evidence type="ECO:0000313" key="3">
    <source>
        <dbReference type="Proteomes" id="UP001474181"/>
    </source>
</evidence>
<keyword evidence="3" id="KW-1185">Reference proteome</keyword>
<dbReference type="InterPro" id="IPR036514">
    <property type="entry name" value="SGNH_hydro_sf"/>
</dbReference>
<dbReference type="InterPro" id="IPR037460">
    <property type="entry name" value="SEST-like"/>
</dbReference>
<protein>
    <submittedName>
        <fullName evidence="2">SGNH/GDSL hydrolase family protein</fullName>
        <ecNumber evidence="2">3.1.-.-</ecNumber>
    </submittedName>
</protein>
<evidence type="ECO:0000313" key="2">
    <source>
        <dbReference type="EMBL" id="MER7181148.1"/>
    </source>
</evidence>
<reference evidence="2 3" key="1">
    <citation type="submission" date="2024-06" db="EMBL/GenBank/DDBJ databases">
        <title>The Natural Products Discovery Center: Release of the First 8490 Sequenced Strains for Exploring Actinobacteria Biosynthetic Diversity.</title>
        <authorList>
            <person name="Kalkreuter E."/>
            <person name="Kautsar S.A."/>
            <person name="Yang D."/>
            <person name="Bader C.D."/>
            <person name="Teijaro C.N."/>
            <person name="Fluegel L."/>
            <person name="Davis C.M."/>
            <person name="Simpson J.R."/>
            <person name="Lauterbach L."/>
            <person name="Steele A.D."/>
            <person name="Gui C."/>
            <person name="Meng S."/>
            <person name="Li G."/>
            <person name="Viehrig K."/>
            <person name="Ye F."/>
            <person name="Su P."/>
            <person name="Kiefer A.F."/>
            <person name="Nichols A."/>
            <person name="Cepeda A.J."/>
            <person name="Yan W."/>
            <person name="Fan B."/>
            <person name="Jiang Y."/>
            <person name="Adhikari A."/>
            <person name="Zheng C.-J."/>
            <person name="Schuster L."/>
            <person name="Cowan T.M."/>
            <person name="Smanski M.J."/>
            <person name="Chevrette M.G."/>
            <person name="De Carvalho L.P.S."/>
            <person name="Shen B."/>
        </authorList>
    </citation>
    <scope>NUCLEOTIDE SEQUENCE [LARGE SCALE GENOMIC DNA]</scope>
    <source>
        <strain evidence="2 3">NPDC000234</strain>
    </source>
</reference>
<dbReference type="EC" id="3.1.-.-" evidence="2"/>
<dbReference type="PANTHER" id="PTHR37981:SF1">
    <property type="entry name" value="SGNH HYDROLASE-TYPE ESTERASE DOMAIN-CONTAINING PROTEIN"/>
    <property type="match status" value="1"/>
</dbReference>
<organism evidence="2 3">
    <name type="scientific">Streptomyces hyaluromycini</name>
    <dbReference type="NCBI Taxonomy" id="1377993"/>
    <lineage>
        <taxon>Bacteria</taxon>
        <taxon>Bacillati</taxon>
        <taxon>Actinomycetota</taxon>
        <taxon>Actinomycetes</taxon>
        <taxon>Kitasatosporales</taxon>
        <taxon>Streptomycetaceae</taxon>
        <taxon>Streptomyces</taxon>
    </lineage>
</organism>
<dbReference type="Proteomes" id="UP001474181">
    <property type="component" value="Unassembled WGS sequence"/>
</dbReference>
<evidence type="ECO:0000259" key="1">
    <source>
        <dbReference type="Pfam" id="PF13472"/>
    </source>
</evidence>
<keyword evidence="2" id="KW-0378">Hydrolase</keyword>
<dbReference type="PANTHER" id="PTHR37981">
    <property type="entry name" value="LIPASE 2"/>
    <property type="match status" value="1"/>
</dbReference>
<name>A0ABV1WWI0_9ACTN</name>
<dbReference type="InterPro" id="IPR013830">
    <property type="entry name" value="SGNH_hydro"/>
</dbReference>
<dbReference type="CDD" id="cd01823">
    <property type="entry name" value="SEST_like"/>
    <property type="match status" value="1"/>
</dbReference>
<dbReference type="SUPFAM" id="SSF52266">
    <property type="entry name" value="SGNH hydrolase"/>
    <property type="match status" value="1"/>
</dbReference>
<feature type="domain" description="SGNH hydrolase-type esterase" evidence="1">
    <location>
        <begin position="5"/>
        <end position="165"/>
    </location>
</feature>
<gene>
    <name evidence="2" type="ORF">ABT404_16980</name>
</gene>
<proteinExistence type="predicted"/>
<comment type="caution">
    <text evidence="2">The sequence shown here is derived from an EMBL/GenBank/DDBJ whole genome shotgun (WGS) entry which is preliminary data.</text>
</comment>
<dbReference type="Pfam" id="PF13472">
    <property type="entry name" value="Lipase_GDSL_2"/>
    <property type="match status" value="1"/>
</dbReference>
<accession>A0ABV1WWI0</accession>
<dbReference type="EMBL" id="JBEPEK010000105">
    <property type="protein sequence ID" value="MER7181148.1"/>
    <property type="molecule type" value="Genomic_DNA"/>
</dbReference>